<comment type="function">
    <text evidence="2">Membrane-anchoring subunit of succinate dehydrogenase (SDH).</text>
</comment>
<dbReference type="EMBL" id="JAUSVU010000018">
    <property type="protein sequence ID" value="MDQ0535559.1"/>
    <property type="molecule type" value="Genomic_DNA"/>
</dbReference>
<dbReference type="Pfam" id="PF01127">
    <property type="entry name" value="Sdh_cyt"/>
    <property type="match status" value="1"/>
</dbReference>
<keyword evidence="8" id="KW-0479">Metal-binding</keyword>
<keyword evidence="9 13" id="KW-1133">Transmembrane helix</keyword>
<feature type="transmembrane region" description="Helical" evidence="13">
    <location>
        <begin position="86"/>
        <end position="105"/>
    </location>
</feature>
<feature type="transmembrane region" description="Helical" evidence="13">
    <location>
        <begin position="36"/>
        <end position="58"/>
    </location>
</feature>
<keyword evidence="6" id="KW-0349">Heme</keyword>
<organism evidence="14 15">
    <name type="scientific">Azospirillum picis</name>
    <dbReference type="NCBI Taxonomy" id="488438"/>
    <lineage>
        <taxon>Bacteria</taxon>
        <taxon>Pseudomonadati</taxon>
        <taxon>Pseudomonadota</taxon>
        <taxon>Alphaproteobacteria</taxon>
        <taxon>Rhodospirillales</taxon>
        <taxon>Azospirillaceae</taxon>
        <taxon>Azospirillum</taxon>
    </lineage>
</organism>
<dbReference type="InterPro" id="IPR000701">
    <property type="entry name" value="SuccDH_FuR_B_TM-su"/>
</dbReference>
<evidence type="ECO:0000256" key="1">
    <source>
        <dbReference type="ARBA" id="ARBA00001971"/>
    </source>
</evidence>
<evidence type="ECO:0000256" key="6">
    <source>
        <dbReference type="ARBA" id="ARBA00022617"/>
    </source>
</evidence>
<dbReference type="CDD" id="cd03499">
    <property type="entry name" value="SQR_TypeC_SdhC"/>
    <property type="match status" value="1"/>
</dbReference>
<comment type="caution">
    <text evidence="14">The sequence shown here is derived from an EMBL/GenBank/DDBJ whole genome shotgun (WGS) entry which is preliminary data.</text>
</comment>
<dbReference type="NCBIfam" id="TIGR02970">
    <property type="entry name" value="succ_dehyd_cytB"/>
    <property type="match status" value="1"/>
</dbReference>
<evidence type="ECO:0000256" key="10">
    <source>
        <dbReference type="ARBA" id="ARBA00023004"/>
    </source>
</evidence>
<dbReference type="InterPro" id="IPR018495">
    <property type="entry name" value="Succ_DH_cyt_bsu_CS"/>
</dbReference>
<keyword evidence="10" id="KW-0408">Iron</keyword>
<evidence type="ECO:0000256" key="13">
    <source>
        <dbReference type="SAM" id="Phobius"/>
    </source>
</evidence>
<proteinExistence type="inferred from homology"/>
<dbReference type="Gene3D" id="1.20.1300.10">
    <property type="entry name" value="Fumarate reductase/succinate dehydrogenase, transmembrane subunit"/>
    <property type="match status" value="1"/>
</dbReference>
<evidence type="ECO:0000256" key="9">
    <source>
        <dbReference type="ARBA" id="ARBA00022989"/>
    </source>
</evidence>
<gene>
    <name evidence="14" type="ORF">QO018_004441</name>
</gene>
<dbReference type="InterPro" id="IPR034804">
    <property type="entry name" value="SQR/QFR_C/D"/>
</dbReference>
<name>A0ABU0MQR5_9PROT</name>
<dbReference type="SUPFAM" id="SSF81343">
    <property type="entry name" value="Fumarate reductase respiratory complex transmembrane subunits"/>
    <property type="match status" value="1"/>
</dbReference>
<accession>A0ABU0MQR5</accession>
<evidence type="ECO:0000256" key="8">
    <source>
        <dbReference type="ARBA" id="ARBA00022723"/>
    </source>
</evidence>
<dbReference type="Proteomes" id="UP001244552">
    <property type="component" value="Unassembled WGS sequence"/>
</dbReference>
<evidence type="ECO:0000256" key="2">
    <source>
        <dbReference type="ARBA" id="ARBA00004050"/>
    </source>
</evidence>
<reference evidence="14 15" key="1">
    <citation type="submission" date="2023-07" db="EMBL/GenBank/DDBJ databases">
        <title>Genomic Encyclopedia of Type Strains, Phase IV (KMG-IV): sequencing the most valuable type-strain genomes for metagenomic binning, comparative biology and taxonomic classification.</title>
        <authorList>
            <person name="Goeker M."/>
        </authorList>
    </citation>
    <scope>NUCLEOTIDE SEQUENCE [LARGE SCALE GENOMIC DNA]</scope>
    <source>
        <strain evidence="14 15">DSM 19922</strain>
    </source>
</reference>
<comment type="similarity">
    <text evidence="4">Belongs to the cytochrome b560 family.</text>
</comment>
<evidence type="ECO:0000256" key="3">
    <source>
        <dbReference type="ARBA" id="ARBA00004141"/>
    </source>
</evidence>
<evidence type="ECO:0000313" key="15">
    <source>
        <dbReference type="Proteomes" id="UP001244552"/>
    </source>
</evidence>
<evidence type="ECO:0000256" key="7">
    <source>
        <dbReference type="ARBA" id="ARBA00022692"/>
    </source>
</evidence>
<dbReference type="PANTHER" id="PTHR10978:SF5">
    <property type="entry name" value="SUCCINATE DEHYDROGENASE CYTOCHROME B560 SUBUNIT, MITOCHONDRIAL"/>
    <property type="match status" value="1"/>
</dbReference>
<keyword evidence="11 13" id="KW-0472">Membrane</keyword>
<evidence type="ECO:0000256" key="12">
    <source>
        <dbReference type="ARBA" id="ARBA00025912"/>
    </source>
</evidence>
<comment type="subunit">
    <text evidence="12">Part of an enzyme complex containing four subunits: a flavoprotein, an iron-sulfur protein, plus two membrane-anchoring proteins, SdhC and SdhD. The complex can form homotrimers.</text>
</comment>
<comment type="cofactor">
    <cofactor evidence="1">
        <name>heme</name>
        <dbReference type="ChEBI" id="CHEBI:30413"/>
    </cofactor>
</comment>
<comment type="subcellular location">
    <subcellularLocation>
        <location evidence="3">Membrane</location>
        <topology evidence="3">Multi-pass membrane protein</topology>
    </subcellularLocation>
</comment>
<dbReference type="PROSITE" id="PS01001">
    <property type="entry name" value="SDH_CYT_2"/>
    <property type="match status" value="1"/>
</dbReference>
<evidence type="ECO:0000256" key="5">
    <source>
        <dbReference type="ARBA" id="ARBA00020076"/>
    </source>
</evidence>
<keyword evidence="7 13" id="KW-0812">Transmembrane</keyword>
<dbReference type="PIRSF" id="PIRSF000178">
    <property type="entry name" value="SDH_cyt_b560"/>
    <property type="match status" value="1"/>
</dbReference>
<protein>
    <recommendedName>
        <fullName evidence="5">Succinate dehydrogenase cytochrome b556 subunit</fullName>
    </recommendedName>
</protein>
<evidence type="ECO:0000256" key="4">
    <source>
        <dbReference type="ARBA" id="ARBA00007244"/>
    </source>
</evidence>
<sequence length="106" mass="11438">MSITHRITGVGLTVGTLLLVWWLVAAAAGPEAFARAQGFIGSFFGLLLMFGWSAALYYHLCNGIRHLVWDAGKAIELPDAERNNKVVLGATAVLTVLTWIVGLAVW</sequence>
<dbReference type="PANTHER" id="PTHR10978">
    <property type="entry name" value="SUCCINATE DEHYDROGENASE CYTOCHROME B560 SUBUNIT"/>
    <property type="match status" value="1"/>
</dbReference>
<evidence type="ECO:0000313" key="14">
    <source>
        <dbReference type="EMBL" id="MDQ0535559.1"/>
    </source>
</evidence>
<keyword evidence="15" id="KW-1185">Reference proteome</keyword>
<evidence type="ECO:0000256" key="11">
    <source>
        <dbReference type="ARBA" id="ARBA00023136"/>
    </source>
</evidence>
<dbReference type="InterPro" id="IPR014314">
    <property type="entry name" value="Succ_DH_cytb556"/>
</dbReference>